<evidence type="ECO:0000259" key="4">
    <source>
        <dbReference type="SMART" id="SM01043"/>
    </source>
</evidence>
<dbReference type="Gene3D" id="3.40.50.300">
    <property type="entry name" value="P-loop containing nucleotide triphosphate hydrolases"/>
    <property type="match status" value="1"/>
</dbReference>
<dbReference type="InterPro" id="IPR005158">
    <property type="entry name" value="BTAD"/>
</dbReference>
<dbReference type="Pfam" id="PF25872">
    <property type="entry name" value="HTH_77"/>
    <property type="match status" value="1"/>
</dbReference>
<evidence type="ECO:0000313" key="6">
    <source>
        <dbReference type="Proteomes" id="UP001062223"/>
    </source>
</evidence>
<dbReference type="GO" id="GO:0006355">
    <property type="term" value="P:regulation of DNA-templated transcription"/>
    <property type="evidence" value="ECO:0007669"/>
    <property type="project" value="InterPro"/>
</dbReference>
<dbReference type="Proteomes" id="UP001062223">
    <property type="component" value="Chromosome"/>
</dbReference>
<dbReference type="InterPro" id="IPR011990">
    <property type="entry name" value="TPR-like_helical_dom_sf"/>
</dbReference>
<dbReference type="Pfam" id="PF03704">
    <property type="entry name" value="BTAD"/>
    <property type="match status" value="1"/>
</dbReference>
<dbReference type="GO" id="GO:0016887">
    <property type="term" value="F:ATP hydrolysis activity"/>
    <property type="evidence" value="ECO:0007669"/>
    <property type="project" value="InterPro"/>
</dbReference>
<dbReference type="SMART" id="SM01043">
    <property type="entry name" value="BTAD"/>
    <property type="match status" value="1"/>
</dbReference>
<feature type="domain" description="OmpR/PhoB-type" evidence="3">
    <location>
        <begin position="20"/>
        <end position="92"/>
    </location>
</feature>
<dbReference type="Gene3D" id="1.25.40.10">
    <property type="entry name" value="Tetratricopeptide repeat domain"/>
    <property type="match status" value="1"/>
</dbReference>
<dbReference type="GO" id="GO:0003677">
    <property type="term" value="F:DNA binding"/>
    <property type="evidence" value="ECO:0007669"/>
    <property type="project" value="UniProtKB-KW"/>
</dbReference>
<evidence type="ECO:0000259" key="3">
    <source>
        <dbReference type="SMART" id="SM00862"/>
    </source>
</evidence>
<dbReference type="RefSeq" id="WP_262139406.1">
    <property type="nucleotide sequence ID" value="NZ_CP106879.1"/>
</dbReference>
<dbReference type="Pfam" id="PF13401">
    <property type="entry name" value="AAA_22"/>
    <property type="match status" value="1"/>
</dbReference>
<evidence type="ECO:0000256" key="1">
    <source>
        <dbReference type="ARBA" id="ARBA00005820"/>
    </source>
</evidence>
<gene>
    <name evidence="5" type="ORF">OE229_01375</name>
</gene>
<dbReference type="InterPro" id="IPR049945">
    <property type="entry name" value="AAA_22"/>
</dbReference>
<dbReference type="InterPro" id="IPR016032">
    <property type="entry name" value="Sig_transdc_resp-reg_C-effctor"/>
</dbReference>
<dbReference type="SUPFAM" id="SSF48452">
    <property type="entry name" value="TPR-like"/>
    <property type="match status" value="1"/>
</dbReference>
<name>A0A9Q9T3S0_9MICO</name>
<dbReference type="GO" id="GO:0000160">
    <property type="term" value="P:phosphorelay signal transduction system"/>
    <property type="evidence" value="ECO:0007669"/>
    <property type="project" value="InterPro"/>
</dbReference>
<dbReference type="SMART" id="SM00862">
    <property type="entry name" value="Trans_reg_C"/>
    <property type="match status" value="1"/>
</dbReference>
<dbReference type="KEGG" id="cpoi:OE229_01375"/>
<organism evidence="5 6">
    <name type="scientific">Curtobacterium poinsettiae</name>
    <dbReference type="NCBI Taxonomy" id="159612"/>
    <lineage>
        <taxon>Bacteria</taxon>
        <taxon>Bacillati</taxon>
        <taxon>Actinomycetota</taxon>
        <taxon>Actinomycetes</taxon>
        <taxon>Micrococcales</taxon>
        <taxon>Microbacteriaceae</taxon>
        <taxon>Curtobacterium</taxon>
    </lineage>
</organism>
<dbReference type="AlphaFoldDB" id="A0A9Q9T3S0"/>
<dbReference type="Gene3D" id="1.10.10.10">
    <property type="entry name" value="Winged helix-like DNA-binding domain superfamily/Winged helix DNA-binding domain"/>
    <property type="match status" value="1"/>
</dbReference>
<dbReference type="EMBL" id="CP106879">
    <property type="protein sequence ID" value="UYC81142.1"/>
    <property type="molecule type" value="Genomic_DNA"/>
</dbReference>
<dbReference type="PANTHER" id="PTHR47691">
    <property type="entry name" value="REGULATOR-RELATED"/>
    <property type="match status" value="1"/>
</dbReference>
<reference evidence="5" key="1">
    <citation type="submission" date="2022-09" db="EMBL/GenBank/DDBJ databases">
        <title>Taxonomy of Curtobacterium flaccumfaciens.</title>
        <authorList>
            <person name="Osdaghi E."/>
            <person name="Taghavi S.M."/>
            <person name="Hamidizade M."/>
            <person name="Abachi H."/>
            <person name="Fazliarab A."/>
            <person name="Baeyen S."/>
            <person name="Portier P."/>
            <person name="Van Vaerenbergh J."/>
            <person name="Jacques M.-A."/>
        </authorList>
    </citation>
    <scope>NUCLEOTIDE SEQUENCE</scope>
    <source>
        <strain evidence="5">AGQB46</strain>
    </source>
</reference>
<feature type="domain" description="Bacterial transcriptional activator" evidence="4">
    <location>
        <begin position="99"/>
        <end position="232"/>
    </location>
</feature>
<evidence type="ECO:0000256" key="2">
    <source>
        <dbReference type="ARBA" id="ARBA00023125"/>
    </source>
</evidence>
<dbReference type="SUPFAM" id="SSF46894">
    <property type="entry name" value="C-terminal effector domain of the bipartite response regulators"/>
    <property type="match status" value="1"/>
</dbReference>
<dbReference type="InterPro" id="IPR001867">
    <property type="entry name" value="OmpR/PhoB-type_DNA-bd"/>
</dbReference>
<accession>A0A9Q9T3S0</accession>
<dbReference type="InterPro" id="IPR036388">
    <property type="entry name" value="WH-like_DNA-bd_sf"/>
</dbReference>
<proteinExistence type="inferred from homology"/>
<dbReference type="SUPFAM" id="SSF52540">
    <property type="entry name" value="P-loop containing nucleoside triphosphate hydrolases"/>
    <property type="match status" value="1"/>
</dbReference>
<sequence length="1068" mass="111418">MTDRPRIAVLGPITVDDADGAPTAVPGALARVFLTALVLARGNALTSESLIEDLWPNERPRGARAALQALVSRLRRGVADGIVVSTSTGYALGGGPDDIDLFRAEQALGNGDRAAVSAALGLWRGDPGADVDGEPGTALADRANAVRRGLRRALGAALSDDGHADEAAEVWAAESLANPFDEVAAAGAMRSLAAAGRTTEALTVFAAHRDRLADELGADPSADLVRLNADLLRRSDVAAGTARRIGLRAAPNALVGRQDDLAAVGDQLSKSRLVTILGAGGLGKTRLAQAVAAALPPTTGVVVFELAPLTAAEDIVPALAALLGIGEFRSTRSLRDAVAADLGSRVVHALADGPTVLVLDNCEHLVAEVATFAADLLATVPQLRILTTSRAPLAIAGEVVAPLAPLPVAADGAAVRLFTERARAARPGAVLPVDAVRRICTRLDGSPLAIELAAARIRGMSTEEIERRLDDRFALLRGGDRSAPERHRTLLAVIEWSWRLLNDGAQNLLTRLALFPDGLAVDAVESVTLPGRRGEALDDLAELVEQSLVQLVEHVGEPVRYRLLETVREFGAARLRDAGATEDVRSAMIRWGRGFTAARNLLTITGEPQLECFRQVGREADNIVTLLRWSLRAGDASAVAHLFAALAGYWSLRGAHGEVVALGPDVVPLLGGTVPAPEDRNAVVVGLVVAGASAAFGDRRTAALAVSALRRVSAGGSTGYAVLDAQAALVLTLGRPADGSALLARLREDPEPGVACLANMLSAPLAENDGDTAVALRYAHRAEALARISNDAWTAGSTAVTVTQLLAQTGRHSEALAAAEAAREQLERFGADDDLYEIGWTVGLCAATTGDVARARAVADDLRQRPSEGRGGFDGDRMQIGVLATAIAAECARYEGDLDEAAAAYAAAWDAIAPIRKETPHWSLMAGVARIAAADEAAVSRTAGSAPGLPATDVAVARRLRVGALVMLRLHPWWLDLPVIGTTLLGLALAAVRTGQSDFAAQAWGVTARLGSRQDFGVLAHTRMRPLLVTALGDAAVKDAETASAGWDRAEAVSRARALLEQLRFSDH</sequence>
<keyword evidence="2" id="KW-0238">DNA-binding</keyword>
<comment type="similarity">
    <text evidence="1">Belongs to the AfsR/DnrI/RedD regulatory family.</text>
</comment>
<dbReference type="InterPro" id="IPR027417">
    <property type="entry name" value="P-loop_NTPase"/>
</dbReference>
<evidence type="ECO:0000313" key="5">
    <source>
        <dbReference type="EMBL" id="UYC81142.1"/>
    </source>
</evidence>
<protein>
    <submittedName>
        <fullName evidence="5">AAA family ATPase</fullName>
    </submittedName>
</protein>
<dbReference type="InterPro" id="IPR058852">
    <property type="entry name" value="HTH_77"/>
</dbReference>
<dbReference type="PANTHER" id="PTHR47691:SF3">
    <property type="entry name" value="HTH-TYPE TRANSCRIPTIONAL REGULATOR RV0890C-RELATED"/>
    <property type="match status" value="1"/>
</dbReference>